<evidence type="ECO:0000313" key="2">
    <source>
        <dbReference type="EMBL" id="ESP01358.1"/>
    </source>
</evidence>
<dbReference type="OrthoDB" id="8964652at2759"/>
<protein>
    <submittedName>
        <fullName evidence="2">Uncharacterized protein</fullName>
    </submittedName>
</protein>
<dbReference type="HOGENOM" id="CLU_1391646_0_0_1"/>
<reference evidence="2 3" key="1">
    <citation type="journal article" date="2013" name="Nature">
        <title>Insights into bilaterian evolution from three spiralian genomes.</title>
        <authorList>
            <person name="Simakov O."/>
            <person name="Marletaz F."/>
            <person name="Cho S.J."/>
            <person name="Edsinger-Gonzales E."/>
            <person name="Havlak P."/>
            <person name="Hellsten U."/>
            <person name="Kuo D.H."/>
            <person name="Larsson T."/>
            <person name="Lv J."/>
            <person name="Arendt D."/>
            <person name="Savage R."/>
            <person name="Osoegawa K."/>
            <person name="de Jong P."/>
            <person name="Grimwood J."/>
            <person name="Chapman J.A."/>
            <person name="Shapiro H."/>
            <person name="Aerts A."/>
            <person name="Otillar R.P."/>
            <person name="Terry A.Y."/>
            <person name="Boore J.L."/>
            <person name="Grigoriev I.V."/>
            <person name="Lindberg D.R."/>
            <person name="Seaver E.C."/>
            <person name="Weisblat D.A."/>
            <person name="Putnam N.H."/>
            <person name="Rokhsar D.S."/>
        </authorList>
    </citation>
    <scope>NUCLEOTIDE SEQUENCE [LARGE SCALE GENOMIC DNA]</scope>
</reference>
<dbReference type="Proteomes" id="UP000030746">
    <property type="component" value="Unassembled WGS sequence"/>
</dbReference>
<dbReference type="CTD" id="20230750"/>
<dbReference type="EMBL" id="KB200521">
    <property type="protein sequence ID" value="ESP01358.1"/>
    <property type="molecule type" value="Genomic_DNA"/>
</dbReference>
<dbReference type="KEGG" id="lgi:LOTGIDRAFT_111607"/>
<evidence type="ECO:0000256" key="1">
    <source>
        <dbReference type="SAM" id="MobiDB-lite"/>
    </source>
</evidence>
<name>V4AVK4_LOTGI</name>
<dbReference type="AlphaFoldDB" id="V4AVK4"/>
<organism evidence="2 3">
    <name type="scientific">Lottia gigantea</name>
    <name type="common">Giant owl limpet</name>
    <dbReference type="NCBI Taxonomy" id="225164"/>
    <lineage>
        <taxon>Eukaryota</taxon>
        <taxon>Metazoa</taxon>
        <taxon>Spiralia</taxon>
        <taxon>Lophotrochozoa</taxon>
        <taxon>Mollusca</taxon>
        <taxon>Gastropoda</taxon>
        <taxon>Patellogastropoda</taxon>
        <taxon>Lottioidea</taxon>
        <taxon>Lottiidae</taxon>
        <taxon>Lottia</taxon>
    </lineage>
</organism>
<accession>V4AVK4</accession>
<evidence type="ECO:0000313" key="3">
    <source>
        <dbReference type="Proteomes" id="UP000030746"/>
    </source>
</evidence>
<feature type="compositionally biased region" description="Basic and acidic residues" evidence="1">
    <location>
        <begin position="89"/>
        <end position="101"/>
    </location>
</feature>
<proteinExistence type="predicted"/>
<dbReference type="RefSeq" id="XP_009047992.1">
    <property type="nucleotide sequence ID" value="XM_009049744.1"/>
</dbReference>
<gene>
    <name evidence="2" type="ORF">LOTGIDRAFT_111607</name>
</gene>
<feature type="region of interest" description="Disordered" evidence="1">
    <location>
        <begin position="160"/>
        <end position="196"/>
    </location>
</feature>
<feature type="compositionally biased region" description="Polar residues" evidence="1">
    <location>
        <begin position="59"/>
        <end position="74"/>
    </location>
</feature>
<feature type="region of interest" description="Disordered" evidence="1">
    <location>
        <begin position="15"/>
        <end position="101"/>
    </location>
</feature>
<feature type="compositionally biased region" description="Polar residues" evidence="1">
    <location>
        <begin position="161"/>
        <end position="185"/>
    </location>
</feature>
<feature type="compositionally biased region" description="Polar residues" evidence="1">
    <location>
        <begin position="41"/>
        <end position="52"/>
    </location>
</feature>
<dbReference type="GeneID" id="20230750"/>
<sequence>MLPNYNNHWQEARHRNVNRQPNQHHVPYNGPVFHRPLPPTNHRSPTNPSSYTPPHHRPTYNTAYQSRGNHLPDQQQKRLPAHRHQPVPTHKEELPNHTSREAGHHSYQVFIITWRRPHRFSCLSWARRSCRKRLTQAVITKFYQTINETKTRVTIFLPTEMDTTPAPSGVTTLPNQTPKQSQNSPTPTPADIGKRS</sequence>
<keyword evidence="3" id="KW-1185">Reference proteome</keyword>